<dbReference type="PANTHER" id="PTHR32089:SF112">
    <property type="entry name" value="LYSOZYME-LIKE PROTEIN-RELATED"/>
    <property type="match status" value="1"/>
</dbReference>
<dbReference type="Gene3D" id="1.10.287.950">
    <property type="entry name" value="Methyl-accepting chemotaxis protein"/>
    <property type="match status" value="1"/>
</dbReference>
<dbReference type="PROSITE" id="PS50885">
    <property type="entry name" value="HAMP"/>
    <property type="match status" value="1"/>
</dbReference>
<dbReference type="Gene3D" id="3.30.450.20">
    <property type="entry name" value="PAS domain"/>
    <property type="match status" value="2"/>
</dbReference>
<evidence type="ECO:0000256" key="4">
    <source>
        <dbReference type="ARBA" id="ARBA00022692"/>
    </source>
</evidence>
<feature type="domain" description="HAMP" evidence="12">
    <location>
        <begin position="301"/>
        <end position="353"/>
    </location>
</feature>
<dbReference type="SMART" id="SM00283">
    <property type="entry name" value="MA"/>
    <property type="match status" value="1"/>
</dbReference>
<evidence type="ECO:0000256" key="10">
    <source>
        <dbReference type="SAM" id="Phobius"/>
    </source>
</evidence>
<evidence type="ECO:0000256" key="6">
    <source>
        <dbReference type="ARBA" id="ARBA00023136"/>
    </source>
</evidence>
<protein>
    <submittedName>
        <fullName evidence="13">Methyl-accepting chemotaxis protein</fullName>
    </submittedName>
</protein>
<proteinExistence type="inferred from homology"/>
<dbReference type="Pfam" id="PF02743">
    <property type="entry name" value="dCache_1"/>
    <property type="match status" value="1"/>
</dbReference>
<dbReference type="CDD" id="cd11386">
    <property type="entry name" value="MCP_signal"/>
    <property type="match status" value="1"/>
</dbReference>
<keyword evidence="2" id="KW-1003">Cell membrane</keyword>
<dbReference type="CDD" id="cd12914">
    <property type="entry name" value="PDC1_DGC_like"/>
    <property type="match status" value="1"/>
</dbReference>
<dbReference type="PROSITE" id="PS50111">
    <property type="entry name" value="CHEMOTAXIS_TRANSDUC_2"/>
    <property type="match status" value="1"/>
</dbReference>
<dbReference type="EMBL" id="BJMH01000003">
    <property type="protein sequence ID" value="GEB31148.1"/>
    <property type="molecule type" value="Genomic_DNA"/>
</dbReference>
<dbReference type="SUPFAM" id="SSF58104">
    <property type="entry name" value="Methyl-accepting chemotaxis protein (MCP) signaling domain"/>
    <property type="match status" value="1"/>
</dbReference>
<evidence type="ECO:0000256" key="5">
    <source>
        <dbReference type="ARBA" id="ARBA00022989"/>
    </source>
</evidence>
<dbReference type="STRING" id="54914.AV540_14425"/>
<dbReference type="GO" id="GO:0005886">
    <property type="term" value="C:plasma membrane"/>
    <property type="evidence" value="ECO:0007669"/>
    <property type="project" value="UniProtKB-SubCell"/>
</dbReference>
<dbReference type="SMART" id="SM00304">
    <property type="entry name" value="HAMP"/>
    <property type="match status" value="2"/>
</dbReference>
<dbReference type="Pfam" id="PF00672">
    <property type="entry name" value="HAMP"/>
    <property type="match status" value="1"/>
</dbReference>
<dbReference type="PANTHER" id="PTHR32089">
    <property type="entry name" value="METHYL-ACCEPTING CHEMOTAXIS PROTEIN MCPB"/>
    <property type="match status" value="1"/>
</dbReference>
<dbReference type="Gene3D" id="1.10.8.500">
    <property type="entry name" value="HAMP domain in histidine kinase"/>
    <property type="match status" value="1"/>
</dbReference>
<dbReference type="InterPro" id="IPR029151">
    <property type="entry name" value="Sensor-like_sf"/>
</dbReference>
<organism evidence="13 14">
    <name type="scientific">Brevibacillus parabrevis</name>
    <dbReference type="NCBI Taxonomy" id="54914"/>
    <lineage>
        <taxon>Bacteria</taxon>
        <taxon>Bacillati</taxon>
        <taxon>Bacillota</taxon>
        <taxon>Bacilli</taxon>
        <taxon>Bacillales</taxon>
        <taxon>Paenibacillaceae</taxon>
        <taxon>Brevibacillus</taxon>
    </lineage>
</organism>
<dbReference type="CDD" id="cd06225">
    <property type="entry name" value="HAMP"/>
    <property type="match status" value="1"/>
</dbReference>
<keyword evidence="3" id="KW-0145">Chemotaxis</keyword>
<evidence type="ECO:0000256" key="8">
    <source>
        <dbReference type="ARBA" id="ARBA00029447"/>
    </source>
</evidence>
<dbReference type="AlphaFoldDB" id="A0A4Y3PIU2"/>
<evidence type="ECO:0000256" key="2">
    <source>
        <dbReference type="ARBA" id="ARBA00022475"/>
    </source>
</evidence>
<name>A0A4Y3PIU2_BREPA</name>
<dbReference type="Proteomes" id="UP000316882">
    <property type="component" value="Unassembled WGS sequence"/>
</dbReference>
<dbReference type="CDD" id="cd12912">
    <property type="entry name" value="PDC2_MCP_like"/>
    <property type="match status" value="1"/>
</dbReference>
<comment type="similarity">
    <text evidence="8">Belongs to the methyl-accepting chemotaxis (MCP) protein family.</text>
</comment>
<dbReference type="SUPFAM" id="SSF103190">
    <property type="entry name" value="Sensory domain-like"/>
    <property type="match status" value="1"/>
</dbReference>
<dbReference type="InterPro" id="IPR003660">
    <property type="entry name" value="HAMP_dom"/>
</dbReference>
<evidence type="ECO:0000313" key="13">
    <source>
        <dbReference type="EMBL" id="GEB31148.1"/>
    </source>
</evidence>
<accession>A0A4Y3PIU2</accession>
<comment type="subcellular location">
    <subcellularLocation>
        <location evidence="1">Cell membrane</location>
        <topology evidence="1">Multi-pass membrane protein</topology>
    </subcellularLocation>
</comment>
<evidence type="ECO:0000256" key="7">
    <source>
        <dbReference type="ARBA" id="ARBA00023224"/>
    </source>
</evidence>
<feature type="transmembrane region" description="Helical" evidence="10">
    <location>
        <begin position="277"/>
        <end position="299"/>
    </location>
</feature>
<feature type="domain" description="Methyl-accepting transducer" evidence="11">
    <location>
        <begin position="372"/>
        <end position="608"/>
    </location>
</feature>
<keyword evidence="4 10" id="KW-0812">Transmembrane</keyword>
<evidence type="ECO:0000256" key="1">
    <source>
        <dbReference type="ARBA" id="ARBA00004651"/>
    </source>
</evidence>
<dbReference type="InterPro" id="IPR033479">
    <property type="entry name" value="dCache_1"/>
</dbReference>
<dbReference type="GO" id="GO:0007165">
    <property type="term" value="P:signal transduction"/>
    <property type="evidence" value="ECO:0007669"/>
    <property type="project" value="UniProtKB-KW"/>
</dbReference>
<gene>
    <name evidence="13" type="ORF">BPA01_07280</name>
</gene>
<keyword evidence="6 10" id="KW-0472">Membrane</keyword>
<comment type="caution">
    <text evidence="13">The sequence shown here is derived from an EMBL/GenBank/DDBJ whole genome shotgun (WGS) entry which is preliminary data.</text>
</comment>
<evidence type="ECO:0000259" key="11">
    <source>
        <dbReference type="PROSITE" id="PS50111"/>
    </source>
</evidence>
<dbReference type="Pfam" id="PF00015">
    <property type="entry name" value="MCPsignal"/>
    <property type="match status" value="1"/>
</dbReference>
<evidence type="ECO:0000313" key="14">
    <source>
        <dbReference type="Proteomes" id="UP000316882"/>
    </source>
</evidence>
<dbReference type="GO" id="GO:0006935">
    <property type="term" value="P:chemotaxis"/>
    <property type="evidence" value="ECO:0007669"/>
    <property type="project" value="UniProtKB-KW"/>
</dbReference>
<dbReference type="InterPro" id="IPR004089">
    <property type="entry name" value="MCPsignal_dom"/>
</dbReference>
<keyword evidence="5 10" id="KW-1133">Transmembrane helix</keyword>
<sequence>MMESSLKKKLIVVMCLLLIISLGTVCGASYYSSSQLLSSSLDKEAELTASNLSIRIDSFFQEKIGIVETVGEMMSSDNNFEHDLRLIQEAQKKNPEFETFFFSYDLSGKKVINFKGEETNPSDRPHFQEAGKGEGKIIVSEPVVSQRTGNNIVTVILPLMKDNRQYGYVGSTIPINEIQKTVSEEKFGHSGYAFLVSKKGTYIWHPNSEFILKQSVLESDIPELKTAFEATQQGGHGIIQYQQEQTAQFSSYASTKLNWGVFITAPVKDLHAPVNELSIKLLAISLVVLALGIIFVYWLSVRLVKPIQRLNQVVNVVAQGNLTQTVTVDGKDELAVLSRDFNQTVAHLKGLIEGVSQSSEQVLRFTQEVSAGIEHATENVNRIGQSINQIAGGAEAQATSSKDVALSMNDMAAGIVKIAETSAHVSEAAREASEQAEQGTTVVEQAVRQMGSIGEGTTKATEAIERLNSRSKEIEGILDTISQLTSQINLLALNASIEAARAGEHGRGFAVVAGEVKNLAHQSEESAAKIATLIHEIQQDTRHAVEVMNTGNREAHEGITMIEEVREIFAHILESSRNVAAHILEVSAASEEMSAGSEQVSASVDEMHHIAKLATSDAQKVVEATAEQLQAIQDIARSVEHLNAVTEELQQGVGKFSL</sequence>
<reference evidence="13 14" key="1">
    <citation type="submission" date="2019-06" db="EMBL/GenBank/DDBJ databases">
        <title>Whole genome shotgun sequence of Brevibacillus parabrevis NBRC 12334.</title>
        <authorList>
            <person name="Hosoyama A."/>
            <person name="Uohara A."/>
            <person name="Ohji S."/>
            <person name="Ichikawa N."/>
        </authorList>
    </citation>
    <scope>NUCLEOTIDE SEQUENCE [LARGE SCALE GENOMIC DNA]</scope>
    <source>
        <strain evidence="13 14">NBRC 12334</strain>
    </source>
</reference>
<evidence type="ECO:0000256" key="3">
    <source>
        <dbReference type="ARBA" id="ARBA00022500"/>
    </source>
</evidence>
<keyword evidence="14" id="KW-1185">Reference proteome</keyword>
<evidence type="ECO:0000259" key="12">
    <source>
        <dbReference type="PROSITE" id="PS50885"/>
    </source>
</evidence>
<keyword evidence="7 9" id="KW-0807">Transducer</keyword>
<evidence type="ECO:0000256" key="9">
    <source>
        <dbReference type="PROSITE-ProRule" id="PRU00284"/>
    </source>
</evidence>